<evidence type="ECO:0000313" key="1">
    <source>
        <dbReference type="EMBL" id="VVD69356.1"/>
    </source>
</evidence>
<dbReference type="Proteomes" id="UP000368474">
    <property type="component" value="Unassembled WGS sequence"/>
</dbReference>
<dbReference type="Gene3D" id="3.80.10.10">
    <property type="entry name" value="Ribonuclease Inhibitor"/>
    <property type="match status" value="1"/>
</dbReference>
<dbReference type="GO" id="GO:0061630">
    <property type="term" value="F:ubiquitin protein ligase activity"/>
    <property type="evidence" value="ECO:0007669"/>
    <property type="project" value="UniProtKB-EC"/>
</dbReference>
<keyword evidence="1" id="KW-0012">Acyltransferase</keyword>
<keyword evidence="2" id="KW-1185">Reference proteome</keyword>
<evidence type="ECO:0000313" key="2">
    <source>
        <dbReference type="Proteomes" id="UP000368474"/>
    </source>
</evidence>
<dbReference type="InterPro" id="IPR032675">
    <property type="entry name" value="LRR_dom_sf"/>
</dbReference>
<accession>A0A5E4S0Q8</accession>
<sequence length="279" mass="31488">MQNRMLTTKREIAQWLDSNDIDAYTISDDLTVDVSDSVDLEYCKLTHLPVRFGKVRGTFNVSNNSLTTLEGSPREVTGNFFASHNQLVDLKGAPAYVRQTFDCAYNNLTTLADLNTEIGWGLACTGNKLTSLQSPANLDRAWLLYCAGNMLTDLKGCPPRLAELDCSNNRIASMDDIPKVAHEHFDRVRLKSEMHPTYFEGTVAKAKHGNIRLAGNPALELIDMVRYLNEHKLPIETFMKDHIAEDLQRAQNTVELEQRLQAELPTKGQEKLHTKQRKI</sequence>
<organism evidence="1 2">
    <name type="scientific">Pandoraea morbifera</name>
    <dbReference type="NCBI Taxonomy" id="2508300"/>
    <lineage>
        <taxon>Bacteria</taxon>
        <taxon>Pseudomonadati</taxon>
        <taxon>Pseudomonadota</taxon>
        <taxon>Betaproteobacteria</taxon>
        <taxon>Burkholderiales</taxon>
        <taxon>Burkholderiaceae</taxon>
        <taxon>Pandoraea</taxon>
    </lineage>
</organism>
<reference evidence="1 2" key="1">
    <citation type="submission" date="2019-08" db="EMBL/GenBank/DDBJ databases">
        <authorList>
            <person name="Peeters C."/>
        </authorList>
    </citation>
    <scope>NUCLEOTIDE SEQUENCE [LARGE SCALE GENOMIC DNA]</scope>
    <source>
        <strain evidence="1 2">LMG 31116</strain>
    </source>
</reference>
<gene>
    <name evidence="1" type="primary">sspH2</name>
    <name evidence="1" type="ORF">PMO31116_00519</name>
</gene>
<keyword evidence="1" id="KW-0808">Transferase</keyword>
<name>A0A5E4S0Q8_9BURK</name>
<dbReference type="SUPFAM" id="SSF52058">
    <property type="entry name" value="L domain-like"/>
    <property type="match status" value="1"/>
</dbReference>
<protein>
    <submittedName>
        <fullName evidence="1">E3 ubiquitin-protein ligase SspH2</fullName>
        <ecNumber evidence="1">2.3.2.27</ecNumber>
    </submittedName>
</protein>
<dbReference type="EC" id="2.3.2.27" evidence="1"/>
<dbReference type="AlphaFoldDB" id="A0A5E4S0Q8"/>
<dbReference type="RefSeq" id="WP_150565314.1">
    <property type="nucleotide sequence ID" value="NZ_CABPSD010000001.1"/>
</dbReference>
<dbReference type="EMBL" id="CABPSD010000001">
    <property type="protein sequence ID" value="VVD69356.1"/>
    <property type="molecule type" value="Genomic_DNA"/>
</dbReference>
<proteinExistence type="predicted"/>